<dbReference type="GO" id="GO:0004252">
    <property type="term" value="F:serine-type endopeptidase activity"/>
    <property type="evidence" value="ECO:0007669"/>
    <property type="project" value="UniProtKB-UniRule"/>
</dbReference>
<proteinExistence type="inferred from homology"/>
<feature type="active site" description="Charge relay system" evidence="5">
    <location>
        <position position="567"/>
    </location>
</feature>
<keyword evidence="3 5" id="KW-0378">Hydrolase</keyword>
<feature type="domain" description="Peptidase S8/S53" evidence="7">
    <location>
        <begin position="560"/>
        <end position="793"/>
    </location>
</feature>
<protein>
    <recommendedName>
        <fullName evidence="7">Peptidase S8/S53 domain-containing protein</fullName>
    </recommendedName>
</protein>
<dbReference type="PANTHER" id="PTHR43806:SF11">
    <property type="entry name" value="CEREVISIN-RELATED"/>
    <property type="match status" value="1"/>
</dbReference>
<feature type="region of interest" description="Disordered" evidence="6">
    <location>
        <begin position="489"/>
        <end position="524"/>
    </location>
</feature>
<dbReference type="PRINTS" id="PR00723">
    <property type="entry name" value="SUBTILISIN"/>
</dbReference>
<gene>
    <name evidence="8" type="ORF">CBER1_07413</name>
</gene>
<evidence type="ECO:0000256" key="1">
    <source>
        <dbReference type="ARBA" id="ARBA00011073"/>
    </source>
</evidence>
<dbReference type="OrthoDB" id="206201at2759"/>
<keyword evidence="2 5" id="KW-0645">Protease</keyword>
<evidence type="ECO:0000256" key="6">
    <source>
        <dbReference type="SAM" id="MobiDB-lite"/>
    </source>
</evidence>
<dbReference type="InterPro" id="IPR000209">
    <property type="entry name" value="Peptidase_S8/S53_dom"/>
</dbReference>
<dbReference type="EMBL" id="PNEN01000156">
    <property type="protein sequence ID" value="PPJ61071.1"/>
    <property type="molecule type" value="Genomic_DNA"/>
</dbReference>
<feature type="compositionally biased region" description="Polar residues" evidence="6">
    <location>
        <begin position="507"/>
        <end position="516"/>
    </location>
</feature>
<dbReference type="InterPro" id="IPR050131">
    <property type="entry name" value="Peptidase_S8_subtilisin-like"/>
</dbReference>
<name>A0A2S6CMY5_9PEZI</name>
<evidence type="ECO:0000256" key="2">
    <source>
        <dbReference type="ARBA" id="ARBA00022670"/>
    </source>
</evidence>
<dbReference type="Pfam" id="PF00082">
    <property type="entry name" value="Peptidase_S8"/>
    <property type="match status" value="1"/>
</dbReference>
<dbReference type="SUPFAM" id="SSF52743">
    <property type="entry name" value="Subtilisin-like"/>
    <property type="match status" value="1"/>
</dbReference>
<dbReference type="AlphaFoldDB" id="A0A2S6CMY5"/>
<dbReference type="PROSITE" id="PS51892">
    <property type="entry name" value="SUBTILASE"/>
    <property type="match status" value="1"/>
</dbReference>
<reference evidence="9" key="1">
    <citation type="journal article" date="2017" name="bioRxiv">
        <title>Conservation of a gene cluster reveals novel cercosporin biosynthetic mechanisms and extends production to the genus Colletotrichum.</title>
        <authorList>
            <person name="de Jonge R."/>
            <person name="Ebert M.K."/>
            <person name="Huitt-Roehl C.R."/>
            <person name="Pal P."/>
            <person name="Suttle J.C."/>
            <person name="Spanner R.E."/>
            <person name="Neubauer J.D."/>
            <person name="Jurick W.M.II."/>
            <person name="Stott K.A."/>
            <person name="Secor G.A."/>
            <person name="Thomma B.P.H.J."/>
            <person name="Van de Peer Y."/>
            <person name="Townsend C.A."/>
            <person name="Bolton M.D."/>
        </authorList>
    </citation>
    <scope>NUCLEOTIDE SEQUENCE [LARGE SCALE GENOMIC DNA]</scope>
    <source>
        <strain evidence="9">CBS538.71</strain>
    </source>
</reference>
<evidence type="ECO:0000313" key="9">
    <source>
        <dbReference type="Proteomes" id="UP000237631"/>
    </source>
</evidence>
<comment type="caution">
    <text evidence="8">The sequence shown here is derived from an EMBL/GenBank/DDBJ whole genome shotgun (WGS) entry which is preliminary data.</text>
</comment>
<evidence type="ECO:0000259" key="7">
    <source>
        <dbReference type="Pfam" id="PF00082"/>
    </source>
</evidence>
<comment type="similarity">
    <text evidence="1 5">Belongs to the peptidase S8 family.</text>
</comment>
<dbReference type="GO" id="GO:0006508">
    <property type="term" value="P:proteolysis"/>
    <property type="evidence" value="ECO:0007669"/>
    <property type="project" value="UniProtKB-KW"/>
</dbReference>
<feature type="compositionally biased region" description="Basic and acidic residues" evidence="6">
    <location>
        <begin position="489"/>
        <end position="506"/>
    </location>
</feature>
<dbReference type="InterPro" id="IPR023828">
    <property type="entry name" value="Peptidase_S8_Ser-AS"/>
</dbReference>
<dbReference type="PANTHER" id="PTHR43806">
    <property type="entry name" value="PEPTIDASE S8"/>
    <property type="match status" value="1"/>
</dbReference>
<accession>A0A2S6CMY5</accession>
<sequence>MDAESDISLLRGTLPAFLCVAELLVARTDDAKAAQAAVNQDSQLDDEPFHASIYAQFRVIHGLLPQWTSIAGQVSASAAVHQLLATLEALLRTDDSLGTLLQLYPNLTSIKHAVEWEGTDVTANTEHSFHTTIKPFLFCPGTNIREQLEFDLETCAVALDPEFLPASIIDLVKGEKLLQTIGSTYESVRKLEKLISLQLRCSHCASQHDAMVSFTSGAETFRDCLLSFRSGSREESIREWKAARIRLQWPTSSAEERQQAILCEILANGLEEIYLRPYKAGFLQVISETKQKRSGSITLTPLADWLTEPGDSFYPDVKHRLAIVLLLAYAYLHLSGTAFWHDRRVDLDLHFPGDAAGGVLQPYLPFSTSQDYPGGFVENFINAARPSLPAFGKLILTIWLGRIITYEEVPKLGPECQKEAPTIGHQIYTIALACVTAEEDFKHSGPMTQGSPIYEKFTTLVKSLQLVARCAELPPDKFLALLRDSDRPQAELDGRSGAAQRDDTHPVDTTSGQDTRPSGEDYIPAAPIEGAESKYAEEWFANLRKEAHKAVLSDKRMCSQVKVAIIDTGANFDKNQYRNVHYKCISYRTWCTDDGDIEGQPGCDEVGNVMEQCAATDDHGPHAVSVLRQVAPHCKIFVAQAFRGKQDIISGMPTEEQARRIANAINYAVNVEGVDIISLSFGFPEEVPIINQAIEGAVGRPGRPCLVFAAASNLGGNDGVQWPACHDRVICVHAIDGIGNKYVRNVTMEDSRKEFATLGCGVKALVTPGVYGTKSGTSVATPVAAGIASLLLDDVLLNRSDYVRQFSEVNSDHYDRKVHKLRSCMGMSNALRMMSVQRDGYNCLQPWKLLHRDFDAKCFRVATILNAAVGGKRIRRSSTHCKTSKRPRD</sequence>
<evidence type="ECO:0000313" key="8">
    <source>
        <dbReference type="EMBL" id="PPJ61071.1"/>
    </source>
</evidence>
<feature type="active site" description="Charge relay system" evidence="5">
    <location>
        <position position="619"/>
    </location>
</feature>
<dbReference type="InterPro" id="IPR015500">
    <property type="entry name" value="Peptidase_S8_subtilisin-rel"/>
</dbReference>
<dbReference type="STRING" id="357750.A0A2S6CMY5"/>
<evidence type="ECO:0000256" key="5">
    <source>
        <dbReference type="PROSITE-ProRule" id="PRU01240"/>
    </source>
</evidence>
<evidence type="ECO:0000256" key="3">
    <source>
        <dbReference type="ARBA" id="ARBA00022801"/>
    </source>
</evidence>
<dbReference type="PROSITE" id="PS00138">
    <property type="entry name" value="SUBTILASE_SER"/>
    <property type="match status" value="1"/>
</dbReference>
<dbReference type="Gene3D" id="3.40.50.200">
    <property type="entry name" value="Peptidase S8/S53 domain"/>
    <property type="match status" value="1"/>
</dbReference>
<dbReference type="Proteomes" id="UP000237631">
    <property type="component" value="Unassembled WGS sequence"/>
</dbReference>
<dbReference type="InterPro" id="IPR036852">
    <property type="entry name" value="Peptidase_S8/S53_dom_sf"/>
</dbReference>
<keyword evidence="4 5" id="KW-0720">Serine protease</keyword>
<feature type="active site" description="Charge relay system" evidence="5">
    <location>
        <position position="778"/>
    </location>
</feature>
<dbReference type="CDD" id="cd00306">
    <property type="entry name" value="Peptidases_S8_S53"/>
    <property type="match status" value="1"/>
</dbReference>
<organism evidence="8 9">
    <name type="scientific">Cercospora berteroae</name>
    <dbReference type="NCBI Taxonomy" id="357750"/>
    <lineage>
        <taxon>Eukaryota</taxon>
        <taxon>Fungi</taxon>
        <taxon>Dikarya</taxon>
        <taxon>Ascomycota</taxon>
        <taxon>Pezizomycotina</taxon>
        <taxon>Dothideomycetes</taxon>
        <taxon>Dothideomycetidae</taxon>
        <taxon>Mycosphaerellales</taxon>
        <taxon>Mycosphaerellaceae</taxon>
        <taxon>Cercospora</taxon>
    </lineage>
</organism>
<keyword evidence="9" id="KW-1185">Reference proteome</keyword>
<evidence type="ECO:0000256" key="4">
    <source>
        <dbReference type="ARBA" id="ARBA00022825"/>
    </source>
</evidence>